<evidence type="ECO:0000259" key="1">
    <source>
        <dbReference type="PROSITE" id="PS50995"/>
    </source>
</evidence>
<dbReference type="Gene3D" id="1.10.10.10">
    <property type="entry name" value="Winged helix-like DNA-binding domain superfamily/Winged helix DNA-binding domain"/>
    <property type="match status" value="1"/>
</dbReference>
<reference evidence="2 3" key="1">
    <citation type="submission" date="2013-07" db="EMBL/GenBank/DDBJ databases">
        <authorList>
            <consortium name="DOE Joint Genome Institute"/>
            <person name="Eisen J."/>
            <person name="Huntemann M."/>
            <person name="Han J."/>
            <person name="Chen A."/>
            <person name="Kyrpides N."/>
            <person name="Mavromatis K."/>
            <person name="Markowitz V."/>
            <person name="Palaniappan K."/>
            <person name="Ivanova N."/>
            <person name="Schaumberg A."/>
            <person name="Pati A."/>
            <person name="Liolios K."/>
            <person name="Nordberg H.P."/>
            <person name="Cantor M.N."/>
            <person name="Hua S.X."/>
            <person name="Woyke T."/>
        </authorList>
    </citation>
    <scope>NUCLEOTIDE SEQUENCE [LARGE SCALE GENOMIC DNA]</scope>
    <source>
        <strain evidence="2 3">DSM 44712</strain>
    </source>
</reference>
<comment type="caution">
    <text evidence="2">The sequence shown here is derived from an EMBL/GenBank/DDBJ whole genome shotgun (WGS) entry which is preliminary data.</text>
</comment>
<gene>
    <name evidence="2" type="ORF">CryarDRAFT_2879</name>
</gene>
<dbReference type="HOGENOM" id="CLU_083287_27_8_11"/>
<dbReference type="GO" id="GO:0006950">
    <property type="term" value="P:response to stress"/>
    <property type="evidence" value="ECO:0007669"/>
    <property type="project" value="TreeGrafter"/>
</dbReference>
<dbReference type="SMART" id="SM00347">
    <property type="entry name" value="HTH_MARR"/>
    <property type="match status" value="1"/>
</dbReference>
<dbReference type="PANTHER" id="PTHR33164">
    <property type="entry name" value="TRANSCRIPTIONAL REGULATOR, MARR FAMILY"/>
    <property type="match status" value="1"/>
</dbReference>
<feature type="domain" description="HTH marR-type" evidence="1">
    <location>
        <begin position="6"/>
        <end position="138"/>
    </location>
</feature>
<dbReference type="InterPro" id="IPR039422">
    <property type="entry name" value="MarR/SlyA-like"/>
</dbReference>
<evidence type="ECO:0000313" key="2">
    <source>
        <dbReference type="EMBL" id="EXG81759.1"/>
    </source>
</evidence>
<dbReference type="InterPro" id="IPR036388">
    <property type="entry name" value="WH-like_DNA-bd_sf"/>
</dbReference>
<proteinExistence type="predicted"/>
<dbReference type="InterPro" id="IPR036390">
    <property type="entry name" value="WH_DNA-bd_sf"/>
</dbReference>
<organism evidence="2 3">
    <name type="scientific">Cryptosporangium arvum DSM 44712</name>
    <dbReference type="NCBI Taxonomy" id="927661"/>
    <lineage>
        <taxon>Bacteria</taxon>
        <taxon>Bacillati</taxon>
        <taxon>Actinomycetota</taxon>
        <taxon>Actinomycetes</taxon>
        <taxon>Cryptosporangiales</taxon>
        <taxon>Cryptosporangiaceae</taxon>
        <taxon>Cryptosporangium</taxon>
    </lineage>
</organism>
<sequence length="138" mass="15447">MIEHDSESLSETFWAVARRLRHLTKETLEPWEITPGQFRALGVLVRHGEMRLSALSEHLRIAPRSTTEVVDGLEERGLVERSADPSDRRATLVATTEEGRSVGAAIMRARRTEGDKMFGVLSADDQAELARILGLLRK</sequence>
<keyword evidence="3" id="KW-1185">Reference proteome</keyword>
<evidence type="ECO:0000313" key="3">
    <source>
        <dbReference type="Proteomes" id="UP000021053"/>
    </source>
</evidence>
<dbReference type="GO" id="GO:0003700">
    <property type="term" value="F:DNA-binding transcription factor activity"/>
    <property type="evidence" value="ECO:0007669"/>
    <property type="project" value="InterPro"/>
</dbReference>
<dbReference type="EMBL" id="JFBT01000001">
    <property type="protein sequence ID" value="EXG81759.1"/>
    <property type="molecule type" value="Genomic_DNA"/>
</dbReference>
<dbReference type="Pfam" id="PF01047">
    <property type="entry name" value="MarR"/>
    <property type="match status" value="1"/>
</dbReference>
<protein>
    <submittedName>
        <fullName evidence="2">Transcriptional regulator</fullName>
    </submittedName>
</protein>
<dbReference type="PRINTS" id="PR00598">
    <property type="entry name" value="HTHMARR"/>
</dbReference>
<accession>A0A010ZSW0</accession>
<dbReference type="PROSITE" id="PS50995">
    <property type="entry name" value="HTH_MARR_2"/>
    <property type="match status" value="1"/>
</dbReference>
<dbReference type="InterPro" id="IPR000835">
    <property type="entry name" value="HTH_MarR-typ"/>
</dbReference>
<dbReference type="PANTHER" id="PTHR33164:SF57">
    <property type="entry name" value="MARR-FAMILY TRANSCRIPTIONAL REGULATOR"/>
    <property type="match status" value="1"/>
</dbReference>
<dbReference type="RefSeq" id="WP_281174579.1">
    <property type="nucleotide sequence ID" value="NZ_KK073874.1"/>
</dbReference>
<name>A0A010ZSW0_9ACTN</name>
<dbReference type="PATRIC" id="fig|927661.3.peg.2841"/>
<dbReference type="AlphaFoldDB" id="A0A010ZSW0"/>
<dbReference type="Proteomes" id="UP000021053">
    <property type="component" value="Unassembled WGS sequence"/>
</dbReference>
<dbReference type="SUPFAM" id="SSF46785">
    <property type="entry name" value="Winged helix' DNA-binding domain"/>
    <property type="match status" value="1"/>
</dbReference>